<protein>
    <submittedName>
        <fullName evidence="1">Uncharacterized protein</fullName>
    </submittedName>
</protein>
<evidence type="ECO:0000313" key="1">
    <source>
        <dbReference type="EMBL" id="OLP06040.1"/>
    </source>
</evidence>
<keyword evidence="2" id="KW-1185">Reference proteome</keyword>
<organism evidence="1 2">
    <name type="scientific">Rhodoferax antarcticus ANT.BR</name>
    <dbReference type="NCBI Taxonomy" id="1111071"/>
    <lineage>
        <taxon>Bacteria</taxon>
        <taxon>Pseudomonadati</taxon>
        <taxon>Pseudomonadota</taxon>
        <taxon>Betaproteobacteria</taxon>
        <taxon>Burkholderiales</taxon>
        <taxon>Comamonadaceae</taxon>
        <taxon>Rhodoferax</taxon>
    </lineage>
</organism>
<name>A0A1Q8YDY8_9BURK</name>
<comment type="caution">
    <text evidence="1">The sequence shown here is derived from an EMBL/GenBank/DDBJ whole genome shotgun (WGS) entry which is preliminary data.</text>
</comment>
<accession>A0A1Q8YDY8</accession>
<dbReference type="AlphaFoldDB" id="A0A1Q8YDY8"/>
<proteinExistence type="predicted"/>
<evidence type="ECO:0000313" key="2">
    <source>
        <dbReference type="Proteomes" id="UP000185911"/>
    </source>
</evidence>
<dbReference type="Proteomes" id="UP000185911">
    <property type="component" value="Unassembled WGS sequence"/>
</dbReference>
<sequence length="40" mass="4606">MARQKVELHSVMLPLSPTLEKTVVVRAQKKDKKIASRPYK</sequence>
<gene>
    <name evidence="1" type="ORF">BLL52_2270</name>
</gene>
<reference evidence="1 2" key="1">
    <citation type="submission" date="2017-01" db="EMBL/GenBank/DDBJ databases">
        <title>Genome sequence of Rhodoferax antarcticus ANT.BR, a psychrophilic purple nonsulfur bacterium from an Antarctic microbial mat.</title>
        <authorList>
            <person name="Baker J."/>
            <person name="Riester C."/>
            <person name="Skinner B."/>
            <person name="Newell A."/>
            <person name="Swingley W."/>
            <person name="Madigan M."/>
            <person name="Jung D."/>
            <person name="Asao M."/>
            <person name="Chen M."/>
            <person name="Loughlin P."/>
            <person name="Pan H."/>
            <person name="Lin S."/>
            <person name="Li N."/>
            <person name="Shaw J."/>
            <person name="Prado M."/>
            <person name="Sherman C."/>
            <person name="Li X."/>
            <person name="Tang J."/>
            <person name="Blankenship R."/>
            <person name="Zhao T."/>
            <person name="Touchman J."/>
            <person name="Sattley M."/>
        </authorList>
    </citation>
    <scope>NUCLEOTIDE SEQUENCE [LARGE SCALE GENOMIC DNA]</scope>
    <source>
        <strain evidence="1 2">ANT.BR</strain>
    </source>
</reference>
<dbReference type="EMBL" id="MSYM01000013">
    <property type="protein sequence ID" value="OLP06040.1"/>
    <property type="molecule type" value="Genomic_DNA"/>
</dbReference>